<feature type="transmembrane region" description="Helical" evidence="1">
    <location>
        <begin position="883"/>
        <end position="908"/>
    </location>
</feature>
<accession>A0A1J4KC48</accession>
<evidence type="ECO:0000313" key="4">
    <source>
        <dbReference type="Proteomes" id="UP000179807"/>
    </source>
</evidence>
<feature type="transmembrane region" description="Helical" evidence="1">
    <location>
        <begin position="271"/>
        <end position="288"/>
    </location>
</feature>
<dbReference type="EMBL" id="MLAK01000664">
    <property type="protein sequence ID" value="OHT08546.1"/>
    <property type="molecule type" value="Genomic_DNA"/>
</dbReference>
<feature type="transmembrane region" description="Helical" evidence="1">
    <location>
        <begin position="239"/>
        <end position="259"/>
    </location>
</feature>
<dbReference type="Gene3D" id="3.30.450.20">
    <property type="entry name" value="PAS domain"/>
    <property type="match status" value="1"/>
</dbReference>
<dbReference type="Proteomes" id="UP000179807">
    <property type="component" value="Unassembled WGS sequence"/>
</dbReference>
<evidence type="ECO:0000313" key="3">
    <source>
        <dbReference type="EMBL" id="OHT08546.1"/>
    </source>
</evidence>
<feature type="transmembrane region" description="Helical" evidence="1">
    <location>
        <begin position="170"/>
        <end position="194"/>
    </location>
</feature>
<evidence type="ECO:0000259" key="2">
    <source>
        <dbReference type="Pfam" id="PF13426"/>
    </source>
</evidence>
<dbReference type="NCBIfam" id="TIGR00229">
    <property type="entry name" value="sensory_box"/>
    <property type="match status" value="1"/>
</dbReference>
<gene>
    <name evidence="3" type="ORF">TRFO_22882</name>
</gene>
<feature type="transmembrane region" description="Helical" evidence="1">
    <location>
        <begin position="1082"/>
        <end position="1100"/>
    </location>
</feature>
<dbReference type="InterPro" id="IPR035965">
    <property type="entry name" value="PAS-like_dom_sf"/>
</dbReference>
<name>A0A1J4KC48_9EUKA</name>
<dbReference type="InterPro" id="IPR000014">
    <property type="entry name" value="PAS"/>
</dbReference>
<feature type="transmembrane region" description="Helical" evidence="1">
    <location>
        <begin position="806"/>
        <end position="833"/>
    </location>
</feature>
<reference evidence="3" key="1">
    <citation type="submission" date="2016-10" db="EMBL/GenBank/DDBJ databases">
        <authorList>
            <person name="Benchimol M."/>
            <person name="Almeida L.G."/>
            <person name="Vasconcelos A.T."/>
            <person name="Perreira-Neves A."/>
            <person name="Rosa I.A."/>
            <person name="Tasca T."/>
            <person name="Bogo M.R."/>
            <person name="de Souza W."/>
        </authorList>
    </citation>
    <scope>NUCLEOTIDE SEQUENCE [LARGE SCALE GENOMIC DNA]</scope>
    <source>
        <strain evidence="3">K</strain>
    </source>
</reference>
<feature type="transmembrane region" description="Helical" evidence="1">
    <location>
        <begin position="134"/>
        <end position="158"/>
    </location>
</feature>
<dbReference type="VEuPathDB" id="TrichDB:TRFO_22882"/>
<feature type="transmembrane region" description="Helical" evidence="1">
    <location>
        <begin position="215"/>
        <end position="233"/>
    </location>
</feature>
<dbReference type="SUPFAM" id="SSF55785">
    <property type="entry name" value="PYP-like sensor domain (PAS domain)"/>
    <property type="match status" value="1"/>
</dbReference>
<organism evidence="3 4">
    <name type="scientific">Tritrichomonas foetus</name>
    <dbReference type="NCBI Taxonomy" id="1144522"/>
    <lineage>
        <taxon>Eukaryota</taxon>
        <taxon>Metamonada</taxon>
        <taxon>Parabasalia</taxon>
        <taxon>Tritrichomonadida</taxon>
        <taxon>Tritrichomonadidae</taxon>
        <taxon>Tritrichomonas</taxon>
    </lineage>
</organism>
<feature type="transmembrane region" description="Helical" evidence="1">
    <location>
        <begin position="294"/>
        <end position="314"/>
    </location>
</feature>
<comment type="caution">
    <text evidence="3">The sequence shown here is derived from an EMBL/GenBank/DDBJ whole genome shotgun (WGS) entry which is preliminary data.</text>
</comment>
<dbReference type="Pfam" id="PF13426">
    <property type="entry name" value="PAS_9"/>
    <property type="match status" value="1"/>
</dbReference>
<feature type="transmembrane region" description="Helical" evidence="1">
    <location>
        <begin position="584"/>
        <end position="610"/>
    </location>
</feature>
<sequence>MKKLDQLSLSTESQKEFDKTLKKITHTSKSNLNSAFPFFVHFSTLINAPSYLYLIPMIYLYAQSILISMWLSFRKKISSQFIILYNIFFFYDFSSTQIELTCSAISVLTMILCVIITYAIVMLYIKGVDIPDWLCYLIGFFNILLLPILLPVVFMVLGRSLSVILENFHIEFLVIAILALFGGIAAIIVIYIFTNRTSKTMFITQNPCAMWETKTYLYVLYSESAFIVAGSVFQNFKIAILYVIIIFHAIIAGIGLFFMTKNEKIHPFGNATSFGFEAATIIADLMYFAPMNFYIMFLVPLAAGIIISTIYYFVNKKLISKILEREPKNDEELVKQCRIAFSTGYDRFLKGDMMEKALSNSTDNKIKLKLLHLCCFFPRFDPLTIPLSEQLNSAANYSQAETYLLYTINYAIQTRQILMITDEMADLRVNTGKLTQAYRTFWLNALEKNHPKNGFDAFHSISILSNKINKEWCDMTTIYPSNTVIAQSYAHHLIENEGMYEDSTLWIYRSTMLNSGHVFNLSSIEISLLQTFPCYINEITKGMKVASFDDLDFKRREELLTSLIKSSKPRLELERSLKGKSSPATLHVLLTNVCRTIAVLLIWIVVLIYFTGSLNTRVVHFEYMSNFTTLQSSISLTQTALFLHAGVQNNNMYTDPNDFFTLINADNETIDSGVYNFSMSHLENGYKFFTRGHEALHYITDSMVNMITSRTPMTNVIDKLHAADLTSTIIQNQIPINTMTTSVREAIVMYFTFAQEIIYSESPNIISLDRFTVIGVLQTVIEDRLRETSFALTNDLSAYDQNDVKIYRVIFCVLALVALLVCIPATIIETIFFHKELNHVMKLCYGMSDSTKHSASENIIQSNERENEDFKRAIHQKKNLSKFAAFIPLIINIVVDVIIAFLLFAFTFPIQGAYNRMSELGNLLHESSQRCTYLSQCVSYATAGPQINQKQISYYVNLLTKALGELGPIHSNVLKFKYSSKFPTTSKIQALVATPKCTTNNNSTDLHSRYVCQSLDQQLITFLELGRRAAISLSTKFAKSEDYLEILHLGYYHLYNPMREVIELLIDYGQDISNDFDNQARIYAIVSMIITIISFILDYLSYKMYIRIYRIAIKLILRLDPVEIIDNKEMVSYLLGKNKTKTETGSSAFKIINVSPHPILIINGNEVVISINSTFQSAFGLDPANIIGTPIDTFIKDDESVKWIREKVKAKAHHESVVLNIKKTNGSVSTIEITIVNLTDEGDEAYALVITDKLNINKIKSKAEELRKDNDIIINNLYPSILKEEPTLNYDDIAFILIKFSEFSLNTAPADISKEFFDLWTMIGERLKEYPNITKLYINDCVFCGISRNPESTDENENALSAFKFVMNCFEHFSEILLPGALSASIESGKNAKIHLIGNKKKNVVISCPEYDTAFKLLQIGQVGKLTVGPCAFPALRSMNYQVEEKRSDFIRKYYSFSPETSDT</sequence>
<dbReference type="RefSeq" id="XP_068361682.1">
    <property type="nucleotide sequence ID" value="XM_068502831.1"/>
</dbReference>
<keyword evidence="1" id="KW-0472">Membrane</keyword>
<protein>
    <recommendedName>
        <fullName evidence="2">PAS domain-containing protein</fullName>
    </recommendedName>
</protein>
<feature type="transmembrane region" description="Helical" evidence="1">
    <location>
        <begin position="80"/>
        <end position="98"/>
    </location>
</feature>
<keyword evidence="1" id="KW-1133">Transmembrane helix</keyword>
<keyword evidence="1" id="KW-0812">Transmembrane</keyword>
<feature type="transmembrane region" description="Helical" evidence="1">
    <location>
        <begin position="104"/>
        <end position="125"/>
    </location>
</feature>
<dbReference type="GeneID" id="94837535"/>
<keyword evidence="4" id="KW-1185">Reference proteome</keyword>
<evidence type="ECO:0000256" key="1">
    <source>
        <dbReference type="SAM" id="Phobius"/>
    </source>
</evidence>
<dbReference type="CDD" id="cd00130">
    <property type="entry name" value="PAS"/>
    <property type="match status" value="1"/>
</dbReference>
<feature type="domain" description="PAS" evidence="2">
    <location>
        <begin position="1156"/>
        <end position="1252"/>
    </location>
</feature>
<proteinExistence type="predicted"/>